<accession>Q2RYK5</accession>
<dbReference type="Proteomes" id="UP000008674">
    <property type="component" value="Plasmid pSR35"/>
</dbReference>
<evidence type="ECO:0000313" key="1">
    <source>
        <dbReference type="EMBL" id="ABC46365.1"/>
    </source>
</evidence>
<protein>
    <submittedName>
        <fullName evidence="1">Uncharacterized protein</fullName>
    </submittedName>
</protein>
<evidence type="ECO:0000313" key="2">
    <source>
        <dbReference type="Proteomes" id="UP000008674"/>
    </source>
</evidence>
<dbReference type="HOGENOM" id="CLU_2384455_0_0_10"/>
<gene>
    <name evidence="1" type="ordered locus">SRU_p0018</name>
</gene>
<proteinExistence type="predicted"/>
<reference evidence="1 2" key="1">
    <citation type="journal article" date="2005" name="Proc. Natl. Acad. Sci. U.S.A.">
        <title>The genome of Salinibacter ruber: convergence and gene exchange among hyperhalophilic bacteria and archaea.</title>
        <authorList>
            <person name="Mongodin E.F."/>
            <person name="Nelson K.E."/>
            <person name="Daugherty S."/>
            <person name="Deboy R.T."/>
            <person name="Wister J."/>
            <person name="Khouri H."/>
            <person name="Weidman J."/>
            <person name="Walsh D.A."/>
            <person name="Papke R.T."/>
            <person name="Sanchez Perez G."/>
            <person name="Sharma A.K."/>
            <person name="Nesbo C.L."/>
            <person name="MacLeod D."/>
            <person name="Bapteste E."/>
            <person name="Doolittle W.F."/>
            <person name="Charlebois R.L."/>
            <person name="Legault B."/>
            <person name="Rodriguez-Valera F."/>
        </authorList>
    </citation>
    <scope>NUCLEOTIDE SEQUENCE [LARGE SCALE GENOMIC DNA]</scope>
    <source>
        <strain evidence="2">DSM 13855 / CECT 5946 / M31</strain>
        <plasmid evidence="2">pSR35</plasmid>
    </source>
</reference>
<geneLocation type="plasmid" evidence="1 2">
    <name>pSR35</name>
</geneLocation>
<sequence length="94" mass="10519">MPQERFACSAHGLLRVAVVPERGLWAGVGMSLHYKRKARDVIDESGRLQLQAPSPSPDDNYHVGEGYVGARKQVQLYLTRPDWKDDMTIGVGLR</sequence>
<organism evidence="1 2">
    <name type="scientific">Salinibacter ruber (strain DSM 13855 / M31)</name>
    <dbReference type="NCBI Taxonomy" id="309807"/>
    <lineage>
        <taxon>Bacteria</taxon>
        <taxon>Pseudomonadati</taxon>
        <taxon>Rhodothermota</taxon>
        <taxon>Rhodothermia</taxon>
        <taxon>Rhodothermales</taxon>
        <taxon>Salinibacteraceae</taxon>
        <taxon>Salinibacter</taxon>
    </lineage>
</organism>
<dbReference type="EnsemblBacteria" id="ABC46365">
    <property type="protein sequence ID" value="ABC46365"/>
    <property type="gene ID" value="SRU_p0018"/>
</dbReference>
<dbReference type="EMBL" id="CP000160">
    <property type="protein sequence ID" value="ABC46365.1"/>
    <property type="molecule type" value="Genomic_DNA"/>
</dbReference>
<dbReference type="AlphaFoldDB" id="Q2RYK5"/>
<keyword evidence="1" id="KW-0614">Plasmid</keyword>
<keyword evidence="2" id="KW-1185">Reference proteome</keyword>
<name>Q2RYK5_SALRD</name>
<dbReference type="KEGG" id="sru:SRU_p0018"/>